<sequence length="198" mass="20829">MEVKLDKHYPLDVDPARAWSVLRDLKAVAGCMPGAELTEQLSETSYKGGVKVKVGPAVAQFGGTVDVLEKDDAAQKMVLRGKGADKGGSSASMDLIAVVETDPVNPLYSVLHGDATVVVNGKFAQFGGRLMMQVSDMILVQFVDNFRQSALALPAAASATAAPAVASAPPKVAGEINGLAIIWALIKNWWLGLFGKHV</sequence>
<dbReference type="AlphaFoldDB" id="A0A1J5R6Z0"/>
<dbReference type="InterPro" id="IPR010419">
    <property type="entry name" value="CO_DH_gsu"/>
</dbReference>
<organism evidence="1">
    <name type="scientific">mine drainage metagenome</name>
    <dbReference type="NCBI Taxonomy" id="410659"/>
    <lineage>
        <taxon>unclassified sequences</taxon>
        <taxon>metagenomes</taxon>
        <taxon>ecological metagenomes</taxon>
    </lineage>
</organism>
<evidence type="ECO:0000313" key="1">
    <source>
        <dbReference type="EMBL" id="OIQ87823.1"/>
    </source>
</evidence>
<dbReference type="CDD" id="cd07823">
    <property type="entry name" value="SRPBCC_5"/>
    <property type="match status" value="1"/>
</dbReference>
<accession>A0A1J5R6Z0</accession>
<reference evidence="1" key="1">
    <citation type="submission" date="2016-10" db="EMBL/GenBank/DDBJ databases">
        <title>Sequence of Gallionella enrichment culture.</title>
        <authorList>
            <person name="Poehlein A."/>
            <person name="Muehling M."/>
            <person name="Daniel R."/>
        </authorList>
    </citation>
    <scope>NUCLEOTIDE SEQUENCE</scope>
</reference>
<proteinExistence type="predicted"/>
<dbReference type="PANTHER" id="PTHR38588">
    <property type="entry name" value="BLL0334 PROTEIN"/>
    <property type="match status" value="1"/>
</dbReference>
<gene>
    <name evidence="1" type="ORF">GALL_303140</name>
</gene>
<dbReference type="InterPro" id="IPR023393">
    <property type="entry name" value="START-like_dom_sf"/>
</dbReference>
<dbReference type="PANTHER" id="PTHR38588:SF1">
    <property type="entry name" value="BLL0334 PROTEIN"/>
    <property type="match status" value="1"/>
</dbReference>
<comment type="caution">
    <text evidence="1">The sequence shown here is derived from an EMBL/GenBank/DDBJ whole genome shotgun (WGS) entry which is preliminary data.</text>
</comment>
<dbReference type="Gene3D" id="3.30.530.20">
    <property type="match status" value="1"/>
</dbReference>
<dbReference type="SUPFAM" id="SSF55961">
    <property type="entry name" value="Bet v1-like"/>
    <property type="match status" value="1"/>
</dbReference>
<dbReference type="Pfam" id="PF06240">
    <property type="entry name" value="COXG"/>
    <property type="match status" value="1"/>
</dbReference>
<dbReference type="EMBL" id="MLJW01000402">
    <property type="protein sequence ID" value="OIQ87823.1"/>
    <property type="molecule type" value="Genomic_DNA"/>
</dbReference>
<protein>
    <submittedName>
        <fullName evidence="1">Carbon monoxide dehydrogenase subunit G (CoxG)</fullName>
    </submittedName>
</protein>
<name>A0A1J5R6Z0_9ZZZZ</name>